<dbReference type="AlphaFoldDB" id="A0A1Y0IS73"/>
<keyword evidence="1" id="KW-0812">Transmembrane</keyword>
<feature type="transmembrane region" description="Helical" evidence="1">
    <location>
        <begin position="164"/>
        <end position="186"/>
    </location>
</feature>
<dbReference type="PANTHER" id="PTHR39165">
    <property type="entry name" value="IG HYPOTHETICAL 17883"/>
    <property type="match status" value="1"/>
</dbReference>
<accession>A0A1Y0IS73</accession>
<gene>
    <name evidence="2" type="ORF">CBW65_19160</name>
</gene>
<evidence type="ECO:0000256" key="1">
    <source>
        <dbReference type="SAM" id="Phobius"/>
    </source>
</evidence>
<dbReference type="InterPro" id="IPR007403">
    <property type="entry name" value="DUF456"/>
</dbReference>
<feature type="transmembrane region" description="Helical" evidence="1">
    <location>
        <begin position="21"/>
        <end position="40"/>
    </location>
</feature>
<organism evidence="2 3">
    <name type="scientific">Tumebacillus avium</name>
    <dbReference type="NCBI Taxonomy" id="1903704"/>
    <lineage>
        <taxon>Bacteria</taxon>
        <taxon>Bacillati</taxon>
        <taxon>Bacillota</taxon>
        <taxon>Bacilli</taxon>
        <taxon>Bacillales</taxon>
        <taxon>Alicyclobacillaceae</taxon>
        <taxon>Tumebacillus</taxon>
    </lineage>
</organism>
<protein>
    <recommendedName>
        <fullName evidence="4">DUF456 domain-containing protein</fullName>
    </recommendedName>
</protein>
<name>A0A1Y0IS73_9BACL</name>
<feature type="transmembrane region" description="Helical" evidence="1">
    <location>
        <begin position="115"/>
        <end position="143"/>
    </location>
</feature>
<dbReference type="KEGG" id="tum:CBW65_19160"/>
<evidence type="ECO:0000313" key="2">
    <source>
        <dbReference type="EMBL" id="ARU62859.1"/>
    </source>
</evidence>
<sequence length="189" mass="20189">MTGSFVLLEVSRKRSGFQLDIAMQVLAIIIASLFMLGAMFTTLVPVFPGGALLVIPGALIYGWMVDFEPFSTAFWIGQAVLVVVSMLSDNVAQVLGIKKMGGSKAGMIGGTIGMFVLPLLISFLGPLALIFGPLLGAIVGAMIGEMYMRRKRDEVVKVGFGSALSFLAGTFLKVILVGIQIAWFYIAIF</sequence>
<dbReference type="Pfam" id="PF04306">
    <property type="entry name" value="DUF456"/>
    <property type="match status" value="1"/>
</dbReference>
<feature type="transmembrane region" description="Helical" evidence="1">
    <location>
        <begin position="72"/>
        <end position="95"/>
    </location>
</feature>
<feature type="transmembrane region" description="Helical" evidence="1">
    <location>
        <begin position="46"/>
        <end position="65"/>
    </location>
</feature>
<keyword evidence="3" id="KW-1185">Reference proteome</keyword>
<proteinExistence type="predicted"/>
<evidence type="ECO:0000313" key="3">
    <source>
        <dbReference type="Proteomes" id="UP000195437"/>
    </source>
</evidence>
<reference evidence="3" key="1">
    <citation type="submission" date="2017-05" db="EMBL/GenBank/DDBJ databases">
        <authorList>
            <person name="Sung H."/>
        </authorList>
    </citation>
    <scope>NUCLEOTIDE SEQUENCE [LARGE SCALE GENOMIC DNA]</scope>
    <source>
        <strain evidence="3">AR23208</strain>
    </source>
</reference>
<keyword evidence="1" id="KW-1133">Transmembrane helix</keyword>
<evidence type="ECO:0008006" key="4">
    <source>
        <dbReference type="Google" id="ProtNLM"/>
    </source>
</evidence>
<dbReference type="EMBL" id="CP021434">
    <property type="protein sequence ID" value="ARU62859.1"/>
    <property type="molecule type" value="Genomic_DNA"/>
</dbReference>
<dbReference type="PANTHER" id="PTHR39165:SF1">
    <property type="entry name" value="DUF456 DOMAIN-CONTAINING PROTEIN"/>
    <property type="match status" value="1"/>
</dbReference>
<keyword evidence="1" id="KW-0472">Membrane</keyword>
<dbReference type="Proteomes" id="UP000195437">
    <property type="component" value="Chromosome"/>
</dbReference>